<organism evidence="2 3">
    <name type="scientific">Elysia marginata</name>
    <dbReference type="NCBI Taxonomy" id="1093978"/>
    <lineage>
        <taxon>Eukaryota</taxon>
        <taxon>Metazoa</taxon>
        <taxon>Spiralia</taxon>
        <taxon>Lophotrochozoa</taxon>
        <taxon>Mollusca</taxon>
        <taxon>Gastropoda</taxon>
        <taxon>Heterobranchia</taxon>
        <taxon>Euthyneura</taxon>
        <taxon>Panpulmonata</taxon>
        <taxon>Sacoglossa</taxon>
        <taxon>Placobranchoidea</taxon>
        <taxon>Plakobranchidae</taxon>
        <taxon>Elysia</taxon>
    </lineage>
</organism>
<protein>
    <submittedName>
        <fullName evidence="2">Uncharacterized protein</fullName>
    </submittedName>
</protein>
<comment type="caution">
    <text evidence="2">The sequence shown here is derived from an EMBL/GenBank/DDBJ whole genome shotgun (WGS) entry which is preliminary data.</text>
</comment>
<dbReference type="AlphaFoldDB" id="A0AAV4G2U6"/>
<gene>
    <name evidence="2" type="ORF">ElyMa_005885200</name>
</gene>
<keyword evidence="1" id="KW-0812">Transmembrane</keyword>
<accession>A0AAV4G2U6</accession>
<keyword evidence="1" id="KW-1133">Transmembrane helix</keyword>
<dbReference type="EMBL" id="BMAT01011818">
    <property type="protein sequence ID" value="GFR79829.1"/>
    <property type="molecule type" value="Genomic_DNA"/>
</dbReference>
<evidence type="ECO:0000313" key="3">
    <source>
        <dbReference type="Proteomes" id="UP000762676"/>
    </source>
</evidence>
<dbReference type="Proteomes" id="UP000762676">
    <property type="component" value="Unassembled WGS sequence"/>
</dbReference>
<name>A0AAV4G2U6_9GAST</name>
<keyword evidence="3" id="KW-1185">Reference proteome</keyword>
<feature type="transmembrane region" description="Helical" evidence="1">
    <location>
        <begin position="70"/>
        <end position="92"/>
    </location>
</feature>
<reference evidence="2 3" key="1">
    <citation type="journal article" date="2021" name="Elife">
        <title>Chloroplast acquisition without the gene transfer in kleptoplastic sea slugs, Plakobranchus ocellatus.</title>
        <authorList>
            <person name="Maeda T."/>
            <person name="Takahashi S."/>
            <person name="Yoshida T."/>
            <person name="Shimamura S."/>
            <person name="Takaki Y."/>
            <person name="Nagai Y."/>
            <person name="Toyoda A."/>
            <person name="Suzuki Y."/>
            <person name="Arimoto A."/>
            <person name="Ishii H."/>
            <person name="Satoh N."/>
            <person name="Nishiyama T."/>
            <person name="Hasebe M."/>
            <person name="Maruyama T."/>
            <person name="Minagawa J."/>
            <person name="Obokata J."/>
            <person name="Shigenobu S."/>
        </authorList>
    </citation>
    <scope>NUCLEOTIDE SEQUENCE [LARGE SCALE GENOMIC DNA]</scope>
</reference>
<keyword evidence="1" id="KW-0472">Membrane</keyword>
<evidence type="ECO:0000256" key="1">
    <source>
        <dbReference type="SAM" id="Phobius"/>
    </source>
</evidence>
<sequence length="93" mass="10966">MVRLITIVRRFEEFEAIPQRCQGSLITSKAKYDSILIGRRHDAVKREEQCHQAIEKALQHSAQWIFYSRILCPGLITLRTPILNTLTFFLYWS</sequence>
<proteinExistence type="predicted"/>
<evidence type="ECO:0000313" key="2">
    <source>
        <dbReference type="EMBL" id="GFR79829.1"/>
    </source>
</evidence>